<dbReference type="SMART" id="SM00318">
    <property type="entry name" value="SNc"/>
    <property type="match status" value="1"/>
</dbReference>
<dbReference type="GO" id="GO:0004519">
    <property type="term" value="F:endonuclease activity"/>
    <property type="evidence" value="ECO:0007669"/>
    <property type="project" value="UniProtKB-KW"/>
</dbReference>
<reference evidence="3 4" key="1">
    <citation type="submission" date="2018-06" db="EMBL/GenBank/DDBJ databases">
        <title>Genomic Encyclopedia of Archaeal and Bacterial Type Strains, Phase II (KMG-II): from individual species to whole genera.</title>
        <authorList>
            <person name="Goeker M."/>
        </authorList>
    </citation>
    <scope>NUCLEOTIDE SEQUENCE [LARGE SCALE GENOMIC DNA]</scope>
    <source>
        <strain evidence="3 4">DSM 22011</strain>
    </source>
</reference>
<name>A0A327YCD7_9RHOB</name>
<dbReference type="InterPro" id="IPR002071">
    <property type="entry name" value="Thermonucl_AS"/>
</dbReference>
<dbReference type="Gene3D" id="2.40.50.90">
    <property type="match status" value="1"/>
</dbReference>
<keyword evidence="3" id="KW-0378">Hydrolase</keyword>
<gene>
    <name evidence="3" type="ORF">ATI53_101423</name>
</gene>
<proteinExistence type="predicted"/>
<protein>
    <submittedName>
        <fullName evidence="3">Endonuclease YncB(Thermonuclease family)</fullName>
    </submittedName>
</protein>
<dbReference type="InterPro" id="IPR016071">
    <property type="entry name" value="Staphylococal_nuclease_OB-fold"/>
</dbReference>
<accession>A0A327YCD7</accession>
<feature type="chain" id="PRO_5016239469" evidence="1">
    <location>
        <begin position="20"/>
        <end position="225"/>
    </location>
</feature>
<dbReference type="EMBL" id="QLMG01000014">
    <property type="protein sequence ID" value="RAK18127.1"/>
    <property type="molecule type" value="Genomic_DNA"/>
</dbReference>
<comment type="caution">
    <text evidence="3">The sequence shown here is derived from an EMBL/GenBank/DDBJ whole genome shotgun (WGS) entry which is preliminary data.</text>
</comment>
<keyword evidence="3" id="KW-0540">Nuclease</keyword>
<keyword evidence="1" id="KW-0732">Signal</keyword>
<dbReference type="AlphaFoldDB" id="A0A327YCD7"/>
<dbReference type="Proteomes" id="UP000249165">
    <property type="component" value="Unassembled WGS sequence"/>
</dbReference>
<dbReference type="RefSeq" id="WP_111550266.1">
    <property type="nucleotide sequence ID" value="NZ_LIQE01000017.1"/>
</dbReference>
<feature type="domain" description="TNase-like" evidence="2">
    <location>
        <begin position="24"/>
        <end position="135"/>
    </location>
</feature>
<dbReference type="GO" id="GO:0003676">
    <property type="term" value="F:nucleic acid binding"/>
    <property type="evidence" value="ECO:0007669"/>
    <property type="project" value="InterPro"/>
</dbReference>
<evidence type="ECO:0000313" key="4">
    <source>
        <dbReference type="Proteomes" id="UP000249165"/>
    </source>
</evidence>
<keyword evidence="3" id="KW-0255">Endonuclease</keyword>
<evidence type="ECO:0000259" key="2">
    <source>
        <dbReference type="PROSITE" id="PS50830"/>
    </source>
</evidence>
<feature type="signal peptide" evidence="1">
    <location>
        <begin position="1"/>
        <end position="19"/>
    </location>
</feature>
<organism evidence="3 4">
    <name type="scientific">Salipiger aestuarii</name>
    <dbReference type="NCBI Taxonomy" id="568098"/>
    <lineage>
        <taxon>Bacteria</taxon>
        <taxon>Pseudomonadati</taxon>
        <taxon>Pseudomonadota</taxon>
        <taxon>Alphaproteobacteria</taxon>
        <taxon>Rhodobacterales</taxon>
        <taxon>Roseobacteraceae</taxon>
        <taxon>Salipiger</taxon>
    </lineage>
</organism>
<dbReference type="PROSITE" id="PS50830">
    <property type="entry name" value="TNASE_3"/>
    <property type="match status" value="1"/>
</dbReference>
<dbReference type="InterPro" id="IPR035437">
    <property type="entry name" value="SNase_OB-fold_sf"/>
</dbReference>
<dbReference type="OrthoDB" id="9805504at2"/>
<evidence type="ECO:0000313" key="3">
    <source>
        <dbReference type="EMBL" id="RAK18127.1"/>
    </source>
</evidence>
<dbReference type="PROSITE" id="PS01123">
    <property type="entry name" value="TNASE_1"/>
    <property type="match status" value="1"/>
</dbReference>
<dbReference type="SUPFAM" id="SSF50199">
    <property type="entry name" value="Staphylococcal nuclease"/>
    <property type="match status" value="1"/>
</dbReference>
<dbReference type="Pfam" id="PF00565">
    <property type="entry name" value="SNase"/>
    <property type="match status" value="1"/>
</dbReference>
<evidence type="ECO:0000256" key="1">
    <source>
        <dbReference type="SAM" id="SignalP"/>
    </source>
</evidence>
<sequence>MFRFCSILLCCLVTLPALAGPDGVVHVIDGDTIDVGRGDDRVRVRLHGIDAPEGDQSCGGAGVPMWACGDWVTRTVRDRYEGQRARCDATGTDRYGRTIATCKVAGKDIGRSLVQTGLAFAYRQYSMDYDLDEKIAAVSDAGLHATGVQSPAAFRAAGRAGRAAVNDASAPPGCPIKGNISKHGHIYHMPGQGWYDATRISPDKGEGWFCSEDEARGAGWRRARR</sequence>
<keyword evidence="4" id="KW-1185">Reference proteome</keyword>